<dbReference type="EMBL" id="LCLV01000001">
    <property type="protein sequence ID" value="KKU25231.1"/>
    <property type="molecule type" value="Genomic_DNA"/>
</dbReference>
<keyword evidence="3" id="KW-0687">Ribonucleoprotein</keyword>
<name>A0A0G1NXN1_9BACT</name>
<dbReference type="GO" id="GO:0005840">
    <property type="term" value="C:ribosome"/>
    <property type="evidence" value="ECO:0007669"/>
    <property type="project" value="UniProtKB-KW"/>
</dbReference>
<dbReference type="Proteomes" id="UP000034643">
    <property type="component" value="Unassembled WGS sequence"/>
</dbReference>
<dbReference type="Gene3D" id="3.30.70.60">
    <property type="match status" value="1"/>
</dbReference>
<comment type="caution">
    <text evidence="4">The sequence shown here is derived from an EMBL/GenBank/DDBJ whole genome shotgun (WGS) entry which is preliminary data.</text>
</comment>
<dbReference type="Pfam" id="PF01250">
    <property type="entry name" value="Ribosomal_S6"/>
    <property type="match status" value="1"/>
</dbReference>
<dbReference type="PANTHER" id="PTHR21011:SF1">
    <property type="entry name" value="SMALL RIBOSOMAL SUBUNIT PROTEIN BS6M"/>
    <property type="match status" value="1"/>
</dbReference>
<proteinExistence type="inferred from homology"/>
<gene>
    <name evidence="3" type="primary">rpsF</name>
    <name evidence="4" type="ORF">UX34_C0001G0025</name>
</gene>
<evidence type="ECO:0000256" key="2">
    <source>
        <dbReference type="ARBA" id="ARBA00035294"/>
    </source>
</evidence>
<dbReference type="GO" id="GO:0003735">
    <property type="term" value="F:structural constituent of ribosome"/>
    <property type="evidence" value="ECO:0007669"/>
    <property type="project" value="InterPro"/>
</dbReference>
<keyword evidence="3" id="KW-0694">RNA-binding</keyword>
<sequence length="94" mass="10093">MRKYELTVVLDGKASASKKKSVTELVGKVVAIGKGKVGKAEDGGAKDLAYKIGKSETGVYLHFPLELETNSAKDLVAKLRADGDIIRYLLIAKD</sequence>
<dbReference type="SUPFAM" id="SSF54995">
    <property type="entry name" value="Ribosomal protein S6"/>
    <property type="match status" value="1"/>
</dbReference>
<evidence type="ECO:0000313" key="4">
    <source>
        <dbReference type="EMBL" id="KKU25231.1"/>
    </source>
</evidence>
<dbReference type="InterPro" id="IPR000529">
    <property type="entry name" value="Ribosomal_bS6"/>
</dbReference>
<comment type="function">
    <text evidence="3">Binds together with bS18 to 16S ribosomal RNA.</text>
</comment>
<dbReference type="CDD" id="cd00473">
    <property type="entry name" value="bS6"/>
    <property type="match status" value="1"/>
</dbReference>
<evidence type="ECO:0000256" key="3">
    <source>
        <dbReference type="HAMAP-Rule" id="MF_00360"/>
    </source>
</evidence>
<dbReference type="PANTHER" id="PTHR21011">
    <property type="entry name" value="MITOCHONDRIAL 28S RIBOSOMAL PROTEIN S6"/>
    <property type="match status" value="1"/>
</dbReference>
<dbReference type="GO" id="GO:0070181">
    <property type="term" value="F:small ribosomal subunit rRNA binding"/>
    <property type="evidence" value="ECO:0007669"/>
    <property type="project" value="TreeGrafter"/>
</dbReference>
<keyword evidence="3 4" id="KW-0689">Ribosomal protein</keyword>
<dbReference type="InterPro" id="IPR020814">
    <property type="entry name" value="Ribosomal_S6_plastid/chlpt"/>
</dbReference>
<protein>
    <recommendedName>
        <fullName evidence="2 3">Small ribosomal subunit protein bS6</fullName>
    </recommendedName>
</protein>
<dbReference type="InterPro" id="IPR035980">
    <property type="entry name" value="Ribosomal_bS6_sf"/>
</dbReference>
<organism evidence="4 5">
    <name type="scientific">Candidatus Woesebacteria bacterium GW2011_GWF1_46_13</name>
    <dbReference type="NCBI Taxonomy" id="1618602"/>
    <lineage>
        <taxon>Bacteria</taxon>
        <taxon>Candidatus Woeseibacteriota</taxon>
    </lineage>
</organism>
<dbReference type="InterPro" id="IPR014717">
    <property type="entry name" value="Transl_elong_EF1B/ribsomal_bS6"/>
</dbReference>
<dbReference type="NCBIfam" id="TIGR00166">
    <property type="entry name" value="S6"/>
    <property type="match status" value="1"/>
</dbReference>
<dbReference type="AlphaFoldDB" id="A0A0G1NXN1"/>
<reference evidence="4 5" key="1">
    <citation type="journal article" date="2015" name="Nature">
        <title>rRNA introns, odd ribosomes, and small enigmatic genomes across a large radiation of phyla.</title>
        <authorList>
            <person name="Brown C.T."/>
            <person name="Hug L.A."/>
            <person name="Thomas B.C."/>
            <person name="Sharon I."/>
            <person name="Castelle C.J."/>
            <person name="Singh A."/>
            <person name="Wilkins M.J."/>
            <person name="Williams K.H."/>
            <person name="Banfield J.F."/>
        </authorList>
    </citation>
    <scope>NUCLEOTIDE SEQUENCE [LARGE SCALE GENOMIC DNA]</scope>
</reference>
<accession>A0A0G1NXN1</accession>
<evidence type="ECO:0000313" key="5">
    <source>
        <dbReference type="Proteomes" id="UP000034643"/>
    </source>
</evidence>
<dbReference type="HAMAP" id="MF_00360">
    <property type="entry name" value="Ribosomal_bS6"/>
    <property type="match status" value="1"/>
</dbReference>
<dbReference type="GO" id="GO:1990904">
    <property type="term" value="C:ribonucleoprotein complex"/>
    <property type="evidence" value="ECO:0007669"/>
    <property type="project" value="UniProtKB-KW"/>
</dbReference>
<evidence type="ECO:0000256" key="1">
    <source>
        <dbReference type="ARBA" id="ARBA00009512"/>
    </source>
</evidence>
<dbReference type="GO" id="GO:0005737">
    <property type="term" value="C:cytoplasm"/>
    <property type="evidence" value="ECO:0007669"/>
    <property type="project" value="UniProtKB-ARBA"/>
</dbReference>
<dbReference type="GO" id="GO:0006412">
    <property type="term" value="P:translation"/>
    <property type="evidence" value="ECO:0007669"/>
    <property type="project" value="UniProtKB-UniRule"/>
</dbReference>
<comment type="similarity">
    <text evidence="1 3">Belongs to the bacterial ribosomal protein bS6 family.</text>
</comment>
<keyword evidence="3" id="KW-0699">rRNA-binding</keyword>